<dbReference type="GO" id="GO:0003964">
    <property type="term" value="F:RNA-directed DNA polymerase activity"/>
    <property type="evidence" value="ECO:0007669"/>
    <property type="project" value="UniProtKB-KW"/>
</dbReference>
<gene>
    <name evidence="6" type="ORF">Tci_028376</name>
</gene>
<dbReference type="GO" id="GO:0008270">
    <property type="term" value="F:zinc ion binding"/>
    <property type="evidence" value="ECO:0007669"/>
    <property type="project" value="UniProtKB-KW"/>
</dbReference>
<dbReference type="GO" id="GO:0015074">
    <property type="term" value="P:DNA integration"/>
    <property type="evidence" value="ECO:0007669"/>
    <property type="project" value="InterPro"/>
</dbReference>
<protein>
    <submittedName>
        <fullName evidence="6">Reverse transcriptase domain-containing protein</fullName>
    </submittedName>
</protein>
<dbReference type="InterPro" id="IPR054722">
    <property type="entry name" value="PolX-like_BBD"/>
</dbReference>
<dbReference type="InterPro" id="IPR001584">
    <property type="entry name" value="Integrase_cat-core"/>
</dbReference>
<dbReference type="Pfam" id="PF13976">
    <property type="entry name" value="gag_pre-integrs"/>
    <property type="match status" value="1"/>
</dbReference>
<dbReference type="Gene3D" id="3.30.420.10">
    <property type="entry name" value="Ribonuclease H-like superfamily/Ribonuclease H"/>
    <property type="match status" value="1"/>
</dbReference>
<dbReference type="GO" id="GO:0003676">
    <property type="term" value="F:nucleic acid binding"/>
    <property type="evidence" value="ECO:0007669"/>
    <property type="project" value="InterPro"/>
</dbReference>
<evidence type="ECO:0000259" key="5">
    <source>
        <dbReference type="PROSITE" id="PS50994"/>
    </source>
</evidence>
<accession>A0A6L2L434</accession>
<dbReference type="SMART" id="SM00343">
    <property type="entry name" value="ZnF_C2HC"/>
    <property type="match status" value="1"/>
</dbReference>
<keyword evidence="1" id="KW-0863">Zinc-finger</keyword>
<keyword evidence="1" id="KW-0479">Metal-binding</keyword>
<evidence type="ECO:0000259" key="4">
    <source>
        <dbReference type="PROSITE" id="PS50158"/>
    </source>
</evidence>
<evidence type="ECO:0000256" key="2">
    <source>
        <dbReference type="SAM" id="Coils"/>
    </source>
</evidence>
<dbReference type="PANTHER" id="PTHR11439">
    <property type="entry name" value="GAG-POL-RELATED RETROTRANSPOSON"/>
    <property type="match status" value="1"/>
</dbReference>
<comment type="caution">
    <text evidence="6">The sequence shown here is derived from an EMBL/GenBank/DDBJ whole genome shotgun (WGS) entry which is preliminary data.</text>
</comment>
<keyword evidence="6" id="KW-0695">RNA-directed DNA polymerase</keyword>
<feature type="compositionally biased region" description="Basic and acidic residues" evidence="3">
    <location>
        <begin position="1083"/>
        <end position="1092"/>
    </location>
</feature>
<dbReference type="Gene3D" id="4.10.60.10">
    <property type="entry name" value="Zinc finger, CCHC-type"/>
    <property type="match status" value="1"/>
</dbReference>
<keyword evidence="6" id="KW-0808">Transferase</keyword>
<dbReference type="InterPro" id="IPR036397">
    <property type="entry name" value="RNaseH_sf"/>
</dbReference>
<feature type="domain" description="Integrase catalytic" evidence="5">
    <location>
        <begin position="40"/>
        <end position="214"/>
    </location>
</feature>
<dbReference type="PROSITE" id="PS50994">
    <property type="entry name" value="INTEGRASE"/>
    <property type="match status" value="1"/>
</dbReference>
<feature type="region of interest" description="Disordered" evidence="3">
    <location>
        <begin position="564"/>
        <end position="594"/>
    </location>
</feature>
<feature type="region of interest" description="Disordered" evidence="3">
    <location>
        <begin position="1083"/>
        <end position="1117"/>
    </location>
</feature>
<dbReference type="SUPFAM" id="SSF53098">
    <property type="entry name" value="Ribonuclease H-like"/>
    <property type="match status" value="1"/>
</dbReference>
<dbReference type="PANTHER" id="PTHR11439:SF495">
    <property type="entry name" value="REVERSE TRANSCRIPTASE, RNA-DEPENDENT DNA POLYMERASE-RELATED"/>
    <property type="match status" value="1"/>
</dbReference>
<feature type="region of interest" description="Disordered" evidence="3">
    <location>
        <begin position="713"/>
        <end position="735"/>
    </location>
</feature>
<proteinExistence type="predicted"/>
<sequence>MTICFNLPKEILEAQSEALKPENLSAEDVRGMLKKELPKEKLEPGADETLCLNNRSWKWEKITMDFVTKLPKTANGYDTILAIVDYLTKSAHFLPMRENDPMEKLMKLYMKKVVTRHGVPVSIIPDRDGRFTSLFWQALHNVLGTRLDMSTAYHPKTDGQSERTIQTLEDMLRACVFDFGKNWDRHLSLVEFSYNYNYHTNIKAAPFEALYGRKCRSPKMRIEQYFLMTNYSLWEVILNGDSSTPTRVIDGVVQPVAPTTAEQKLDRKNELKARGILSMALPDKHQLKFNIHKDAKTLMEKLRNSLVGIRRPRRNKTDLEEQSLDDLFNTLKIYENEVKSSSTSPTTQNIAFVSSQNTDSTTESVSVVASVTATSAIILVSALPNVDTLSDAVIYSFFANGHIDYESKEISLEDREESRIQWNYFYKEAMIKAFRQKKNQPTMPSWHSPPQVLQVLIIRDNALVELRKKFKKAKHEIDELKLKLDKFQTSSKNLSTNQEKGIMLFLLYMREHLCPPKPDLVFSTETIPTTFNVKHSSTKPNQDLPQSNRRSALIIEDWVSDLEDESEAEPTQNASSFVQPHEHVKPARPSVQPVEHPIPAENLRREIPKSRGYRSSKNRKACFVCKSLTYLIKDCDYYKKQMVQQSARDHAKRGNHQHYARMTHPNPHRHVVPTTVLTKSRLVPLTAARPVTTAVPPPYMTRQRPAKYVVTKSYSPPRKTINRRPSPIPSNFPQKVTTVKTPHVNVVKGVKGNWVWKPKCPILDHVSRRINASMNLKKFDYTDALGRSKSIIAWVLKNTDLLFHVHGNPQQALKDKKVVDSGCSRHRIGNMSYLFDFKAINGGYVAFGGNPKGGKITGKGKIRIGKLDFNDVYFVKELKFNLFSVSQICDKKNSVLFINTKYIVLSSDFKFLDESHVLLRVPRENNMYNVDLKNIVPLGDLTCLFAKATLDESNLWHRRLGHINFKTINKVVKGNLVRGLPSKVLENNQTCVACKKGKQHRASWSGPTWLFDIDTLIESMNNQPVIARNQPDPSVGVQELFDADKAREGNVQQYAIFPLWSSGFIDPQNTHDDTTFEVKEPEFKVQKPESEVHVSPSSSAKTKKHDDKAKREAKGKSPVEIAAGPFNTTVSLNFEIGGKSSYVHPSQYPDDPDMAALEDITYSDDEEDVGVEADFSNLETNITISPIPTTRVHKDHHVSRIIGDLSFAPLTRSMIRMVKDQEPKRVHQALKDPSWIEAMQEELLYFKMQKVWVLVDLPKGKRAIGHTQEEGIGYEEVFAPVTRIEAIRWKLANTPIDTEKPLLKDPDGEDVNIHTYKSMIGSLMYLTSSRPDIMFAVCACPRSQVTPKASHLHAVKRIFRYLKGKPHLGLWYPKDSPFNLVAYLDSNYSGASLDRKSTTGGCQFLGCRLISWQCKKQTVVATSLIEAEYVAAMILLVERRYPLTRFTLGQMLNNVRLEVEEESKVSLELQRFIRRQQQEGYRPENRYALSFNANYKPIRVSPWSIKGSLWYSLRQRYDAVVRKSIGRILKYTFAIRQLAYGTNLDAFDEYLQIAERCLRDYLDSEEYHHRQNSRRLAIVPPLLVHKAIVSHLEFMDVEIEQDDLNQKFLTSLAPEWLMYTIVWRNRSDLDTMTKNSSGKEEVNTASFLTSSTHVSPASANVVAASISHDTACDYIASQSNGSQIKYDDINRFDKDDIKEMGIKWNMALLSMMADRFWKKTGKKITIQGTNVAGFDKSKVECFNCHKMGHFARECRAPRSQDRGRRENYRQGSKVEEPAPKALMDIDGVGWDRSYIANEEENHALVAHEEAPTKYALMAKSSSSIENEDMSWTRLPKFADDTITDYNRLSPSIETDSPTVIKTNKNEIVRKPSIKYAEMYRKPSKSSNVRVQTPGSGIFILLAVGTYTASGNSLLVVGMPCAFYS</sequence>
<dbReference type="InterPro" id="IPR025724">
    <property type="entry name" value="GAG-pre-integrase_dom"/>
</dbReference>
<dbReference type="PROSITE" id="PS50158">
    <property type="entry name" value="ZF_CCHC"/>
    <property type="match status" value="1"/>
</dbReference>
<feature type="domain" description="CCHC-type" evidence="4">
    <location>
        <begin position="1741"/>
        <end position="1755"/>
    </location>
</feature>
<evidence type="ECO:0000256" key="3">
    <source>
        <dbReference type="SAM" id="MobiDB-lite"/>
    </source>
</evidence>
<reference evidence="6" key="1">
    <citation type="journal article" date="2019" name="Sci. Rep.">
        <title>Draft genome of Tanacetum cinerariifolium, the natural source of mosquito coil.</title>
        <authorList>
            <person name="Yamashiro T."/>
            <person name="Shiraishi A."/>
            <person name="Satake H."/>
            <person name="Nakayama K."/>
        </authorList>
    </citation>
    <scope>NUCLEOTIDE SEQUENCE</scope>
</reference>
<feature type="compositionally biased region" description="Basic and acidic residues" evidence="3">
    <location>
        <begin position="1104"/>
        <end position="1117"/>
    </location>
</feature>
<organism evidence="6">
    <name type="scientific">Tanacetum cinerariifolium</name>
    <name type="common">Dalmatian daisy</name>
    <name type="synonym">Chrysanthemum cinerariifolium</name>
    <dbReference type="NCBI Taxonomy" id="118510"/>
    <lineage>
        <taxon>Eukaryota</taxon>
        <taxon>Viridiplantae</taxon>
        <taxon>Streptophyta</taxon>
        <taxon>Embryophyta</taxon>
        <taxon>Tracheophyta</taxon>
        <taxon>Spermatophyta</taxon>
        <taxon>Magnoliopsida</taxon>
        <taxon>eudicotyledons</taxon>
        <taxon>Gunneridae</taxon>
        <taxon>Pentapetalae</taxon>
        <taxon>asterids</taxon>
        <taxon>campanulids</taxon>
        <taxon>Asterales</taxon>
        <taxon>Asteraceae</taxon>
        <taxon>Asteroideae</taxon>
        <taxon>Anthemideae</taxon>
        <taxon>Anthemidinae</taxon>
        <taxon>Tanacetum</taxon>
    </lineage>
</organism>
<feature type="coiled-coil region" evidence="2">
    <location>
        <begin position="463"/>
        <end position="497"/>
    </location>
</feature>
<dbReference type="Pfam" id="PF22936">
    <property type="entry name" value="Pol_BBD"/>
    <property type="match status" value="1"/>
</dbReference>
<keyword evidence="2" id="KW-0175">Coiled coil</keyword>
<keyword evidence="6" id="KW-0548">Nucleotidyltransferase</keyword>
<dbReference type="CDD" id="cd09272">
    <property type="entry name" value="RNase_HI_RT_Ty1"/>
    <property type="match status" value="1"/>
</dbReference>
<dbReference type="InterPro" id="IPR001878">
    <property type="entry name" value="Znf_CCHC"/>
</dbReference>
<dbReference type="EMBL" id="BKCJ010003655">
    <property type="protein sequence ID" value="GEU56398.1"/>
    <property type="molecule type" value="Genomic_DNA"/>
</dbReference>
<evidence type="ECO:0000256" key="1">
    <source>
        <dbReference type="PROSITE-ProRule" id="PRU00047"/>
    </source>
</evidence>
<feature type="compositionally biased region" description="Polar residues" evidence="3">
    <location>
        <begin position="569"/>
        <end position="578"/>
    </location>
</feature>
<dbReference type="InterPro" id="IPR012337">
    <property type="entry name" value="RNaseH-like_sf"/>
</dbReference>
<dbReference type="InterPro" id="IPR036875">
    <property type="entry name" value="Znf_CCHC_sf"/>
</dbReference>
<name>A0A6L2L434_TANCI</name>
<evidence type="ECO:0000313" key="6">
    <source>
        <dbReference type="EMBL" id="GEU56398.1"/>
    </source>
</evidence>
<dbReference type="SUPFAM" id="SSF57756">
    <property type="entry name" value="Retrovirus zinc finger-like domains"/>
    <property type="match status" value="1"/>
</dbReference>
<keyword evidence="1" id="KW-0862">Zinc</keyword>